<dbReference type="EMBL" id="UFWD01000001">
    <property type="protein sequence ID" value="SUY21665.1"/>
    <property type="molecule type" value="Genomic_DNA"/>
</dbReference>
<gene>
    <name evidence="1" type="primary">ftsH_3</name>
    <name evidence="1" type="ORF">NCTC13307_00799</name>
</gene>
<dbReference type="GO" id="GO:0004176">
    <property type="term" value="F:ATP-dependent peptidase activity"/>
    <property type="evidence" value="ECO:0007669"/>
    <property type="project" value="TreeGrafter"/>
</dbReference>
<protein>
    <submittedName>
        <fullName evidence="1">ATP-dependent peptidase</fullName>
        <ecNumber evidence="1">3.4.24.-</ecNumber>
    </submittedName>
</protein>
<dbReference type="GO" id="GO:0005886">
    <property type="term" value="C:plasma membrane"/>
    <property type="evidence" value="ECO:0007669"/>
    <property type="project" value="TreeGrafter"/>
</dbReference>
<dbReference type="InterPro" id="IPR027417">
    <property type="entry name" value="P-loop_NTPase"/>
</dbReference>
<keyword evidence="1" id="KW-0378">Hydrolase</keyword>
<organism evidence="1">
    <name type="scientific">Clostridioides difficile</name>
    <name type="common">Peptoclostridium difficile</name>
    <dbReference type="NCBI Taxonomy" id="1496"/>
    <lineage>
        <taxon>Bacteria</taxon>
        <taxon>Bacillati</taxon>
        <taxon>Bacillota</taxon>
        <taxon>Clostridia</taxon>
        <taxon>Peptostreptococcales</taxon>
        <taxon>Peptostreptococcaceae</taxon>
        <taxon>Clostridioides</taxon>
    </lineage>
</organism>
<dbReference type="EC" id="3.4.24.-" evidence="1"/>
<dbReference type="SUPFAM" id="SSF52540">
    <property type="entry name" value="P-loop containing nucleoside triphosphate hydrolases"/>
    <property type="match status" value="1"/>
</dbReference>
<dbReference type="GO" id="GO:0006508">
    <property type="term" value="P:proteolysis"/>
    <property type="evidence" value="ECO:0007669"/>
    <property type="project" value="TreeGrafter"/>
</dbReference>
<accession>A0A381I612</accession>
<dbReference type="GO" id="GO:0030163">
    <property type="term" value="P:protein catabolic process"/>
    <property type="evidence" value="ECO:0007669"/>
    <property type="project" value="TreeGrafter"/>
</dbReference>
<dbReference type="PANTHER" id="PTHR23076">
    <property type="entry name" value="METALLOPROTEASE M41 FTSH"/>
    <property type="match status" value="1"/>
</dbReference>
<name>A0A381I612_CLODI</name>
<dbReference type="AlphaFoldDB" id="A0A381I612"/>
<dbReference type="Gene3D" id="3.40.50.300">
    <property type="entry name" value="P-loop containing nucleotide triphosphate hydrolases"/>
    <property type="match status" value="1"/>
</dbReference>
<proteinExistence type="predicted"/>
<reference evidence="1" key="1">
    <citation type="submission" date="2018-06" db="EMBL/GenBank/DDBJ databases">
        <authorList>
            <consortium name="Pathogen Informatics"/>
            <person name="Doyle S."/>
        </authorList>
    </citation>
    <scope>NUCLEOTIDE SEQUENCE</scope>
    <source>
        <strain evidence="1">NCTC13307</strain>
    </source>
</reference>
<dbReference type="PANTHER" id="PTHR23076:SF97">
    <property type="entry name" value="ATP-DEPENDENT ZINC METALLOPROTEASE YME1L1"/>
    <property type="match status" value="1"/>
</dbReference>
<evidence type="ECO:0000313" key="1">
    <source>
        <dbReference type="EMBL" id="SUY21665.1"/>
    </source>
</evidence>
<sequence>MKMLNNFFKKINNPAPVFAQTKMERDNQTDDSLSTKPKTTFRDVAGLDEVKEELFEIVDFMKSPQKYQKMGAKIPKGVLFYGSSQEQVKPYLHLL</sequence>